<gene>
    <name evidence="2" type="ORF">JXQ802_LOCUS57567</name>
    <name evidence="1" type="ORF">PYM288_LOCUS40965</name>
</gene>
<comment type="caution">
    <text evidence="1">The sequence shown here is derived from an EMBL/GenBank/DDBJ whole genome shotgun (WGS) entry which is preliminary data.</text>
</comment>
<dbReference type="PANTHER" id="PTHR35373:SF3">
    <property type="entry name" value="ACTIVATOR OF HSP90 ATPASE HOMOLOG 1-LIKE PROTEIN"/>
    <property type="match status" value="1"/>
</dbReference>
<protein>
    <submittedName>
        <fullName evidence="1">Uncharacterized protein</fullName>
    </submittedName>
</protein>
<proteinExistence type="predicted"/>
<sequence>MKTSVNSNVPLISNSFVTCYSDYLVIHLYYFPYGNKKVKYNNIRSCEFHSTDDLDMFSYKLWGMSFSPVWWHCDMKRLMRKNYILLDANQWPHIGLTMNDDDLINVYNLIKQKISFNQSNIYNEKLIYDSSNIISEKEIQYEKSFQNIKKD</sequence>
<keyword evidence="4" id="KW-1185">Reference proteome</keyword>
<dbReference type="EMBL" id="CAJNOH010013326">
    <property type="protein sequence ID" value="CAF1544666.1"/>
    <property type="molecule type" value="Genomic_DNA"/>
</dbReference>
<dbReference type="PANTHER" id="PTHR35373">
    <property type="entry name" value="PROTEIN CBG16894"/>
    <property type="match status" value="1"/>
</dbReference>
<organism evidence="1 3">
    <name type="scientific">Rotaria sordida</name>
    <dbReference type="NCBI Taxonomy" id="392033"/>
    <lineage>
        <taxon>Eukaryota</taxon>
        <taxon>Metazoa</taxon>
        <taxon>Spiralia</taxon>
        <taxon>Gnathifera</taxon>
        <taxon>Rotifera</taxon>
        <taxon>Eurotatoria</taxon>
        <taxon>Bdelloidea</taxon>
        <taxon>Philodinida</taxon>
        <taxon>Philodinidae</taxon>
        <taxon>Rotaria</taxon>
    </lineage>
</organism>
<evidence type="ECO:0000313" key="1">
    <source>
        <dbReference type="EMBL" id="CAF1544666.1"/>
    </source>
</evidence>
<evidence type="ECO:0000313" key="4">
    <source>
        <dbReference type="Proteomes" id="UP000663870"/>
    </source>
</evidence>
<accession>A0A815WFJ1</accession>
<dbReference type="AlphaFoldDB" id="A0A815WFJ1"/>
<dbReference type="Proteomes" id="UP000663870">
    <property type="component" value="Unassembled WGS sequence"/>
</dbReference>
<evidence type="ECO:0000313" key="2">
    <source>
        <dbReference type="EMBL" id="CAF1670808.1"/>
    </source>
</evidence>
<name>A0A815WFJ1_9BILA</name>
<reference evidence="1" key="1">
    <citation type="submission" date="2021-02" db="EMBL/GenBank/DDBJ databases">
        <authorList>
            <person name="Nowell W R."/>
        </authorList>
    </citation>
    <scope>NUCLEOTIDE SEQUENCE</scope>
</reference>
<evidence type="ECO:0000313" key="3">
    <source>
        <dbReference type="Proteomes" id="UP000663854"/>
    </source>
</evidence>
<dbReference type="Proteomes" id="UP000663854">
    <property type="component" value="Unassembled WGS sequence"/>
</dbReference>
<dbReference type="EMBL" id="CAJNOL010015219">
    <property type="protein sequence ID" value="CAF1670808.1"/>
    <property type="molecule type" value="Genomic_DNA"/>
</dbReference>